<gene>
    <name evidence="2" type="ORF">G7B40_038770</name>
</gene>
<evidence type="ECO:0000313" key="2">
    <source>
        <dbReference type="EMBL" id="MDR9900449.1"/>
    </source>
</evidence>
<dbReference type="RefSeq" id="WP_243903014.1">
    <property type="nucleotide sequence ID" value="NZ_JAALHA020000034.1"/>
</dbReference>
<proteinExistence type="predicted"/>
<dbReference type="AlphaFoldDB" id="A0AAP5IFR8"/>
<comment type="caution">
    <text evidence="2">The sequence shown here is derived from an EMBL/GenBank/DDBJ whole genome shotgun (WGS) entry which is preliminary data.</text>
</comment>
<protein>
    <submittedName>
        <fullName evidence="2">Uncharacterized protein</fullName>
    </submittedName>
</protein>
<evidence type="ECO:0000313" key="3">
    <source>
        <dbReference type="Proteomes" id="UP000667802"/>
    </source>
</evidence>
<name>A0AAP5IFR8_9CYAN</name>
<reference evidence="3" key="1">
    <citation type="journal article" date="2021" name="Science">
        <title>Hunting the eagle killer: A cyanobacterial neurotoxin causes vacuolar myelinopathy.</title>
        <authorList>
            <person name="Breinlinger S."/>
            <person name="Phillips T.J."/>
            <person name="Haram B.N."/>
            <person name="Mares J."/>
            <person name="Martinez Yerena J.A."/>
            <person name="Hrouzek P."/>
            <person name="Sobotka R."/>
            <person name="Henderson W.M."/>
            <person name="Schmieder P."/>
            <person name="Williams S.M."/>
            <person name="Lauderdale J.D."/>
            <person name="Wilde H.D."/>
            <person name="Gerrin W."/>
            <person name="Kust A."/>
            <person name="Washington J.W."/>
            <person name="Wagner C."/>
            <person name="Geier B."/>
            <person name="Liebeke M."/>
            <person name="Enke H."/>
            <person name="Niedermeyer T.H.J."/>
            <person name="Wilde S.B."/>
        </authorList>
    </citation>
    <scope>NUCLEOTIDE SEQUENCE [LARGE SCALE GENOMIC DNA]</scope>
    <source>
        <strain evidence="3">Thurmond2011</strain>
    </source>
</reference>
<evidence type="ECO:0000256" key="1">
    <source>
        <dbReference type="SAM" id="MobiDB-lite"/>
    </source>
</evidence>
<sequence length="152" mass="17776">MDVYQLHPQTRSAIAWVRILLDGMVKSIPSSNNKNIHSHYLYIDYMTQVSHPRRTRILPPSPISPSEKNHHQEQRDALATRCRPIFLRLHPQLRETHYNWHIAIDPDTEQYLLDPTLLGITQKIREVYGNTGEVKLTIFRLNDTGTCGRLWV</sequence>
<accession>A0AAP5IFR8</accession>
<keyword evidence="3" id="KW-1185">Reference proteome</keyword>
<dbReference type="EMBL" id="JAALHA020000034">
    <property type="protein sequence ID" value="MDR9900449.1"/>
    <property type="molecule type" value="Genomic_DNA"/>
</dbReference>
<organism evidence="2 3">
    <name type="scientific">Aetokthonos hydrillicola Thurmond2011</name>
    <dbReference type="NCBI Taxonomy" id="2712845"/>
    <lineage>
        <taxon>Bacteria</taxon>
        <taxon>Bacillati</taxon>
        <taxon>Cyanobacteriota</taxon>
        <taxon>Cyanophyceae</taxon>
        <taxon>Nostocales</taxon>
        <taxon>Hapalosiphonaceae</taxon>
        <taxon>Aetokthonos</taxon>
    </lineage>
</organism>
<feature type="region of interest" description="Disordered" evidence="1">
    <location>
        <begin position="54"/>
        <end position="75"/>
    </location>
</feature>
<dbReference type="Proteomes" id="UP000667802">
    <property type="component" value="Unassembled WGS sequence"/>
</dbReference>